<name>A0ACC2NCW3_9HYME</name>
<proteinExistence type="predicted"/>
<evidence type="ECO:0000313" key="2">
    <source>
        <dbReference type="Proteomes" id="UP001239111"/>
    </source>
</evidence>
<accession>A0ACC2NCW3</accession>
<keyword evidence="2" id="KW-1185">Reference proteome</keyword>
<comment type="caution">
    <text evidence="1">The sequence shown here is derived from an EMBL/GenBank/DDBJ whole genome shotgun (WGS) entry which is preliminary data.</text>
</comment>
<gene>
    <name evidence="1" type="ORF">QAD02_000190</name>
</gene>
<dbReference type="EMBL" id="CM056743">
    <property type="protein sequence ID" value="KAJ8668931.1"/>
    <property type="molecule type" value="Genomic_DNA"/>
</dbReference>
<evidence type="ECO:0000313" key="1">
    <source>
        <dbReference type="EMBL" id="KAJ8668931.1"/>
    </source>
</evidence>
<organism evidence="1 2">
    <name type="scientific">Eretmocerus hayati</name>
    <dbReference type="NCBI Taxonomy" id="131215"/>
    <lineage>
        <taxon>Eukaryota</taxon>
        <taxon>Metazoa</taxon>
        <taxon>Ecdysozoa</taxon>
        <taxon>Arthropoda</taxon>
        <taxon>Hexapoda</taxon>
        <taxon>Insecta</taxon>
        <taxon>Pterygota</taxon>
        <taxon>Neoptera</taxon>
        <taxon>Endopterygota</taxon>
        <taxon>Hymenoptera</taxon>
        <taxon>Apocrita</taxon>
        <taxon>Proctotrupomorpha</taxon>
        <taxon>Chalcidoidea</taxon>
        <taxon>Aphelinidae</taxon>
        <taxon>Aphelininae</taxon>
        <taxon>Eretmocerus</taxon>
    </lineage>
</organism>
<sequence>MNNTALIRSKVDSDCVDGDPPTSAPTKTGRLRGDRSRDNSSRLATNQVPPEPTPPNPYEHEQLFGKDCGEQMHNIGLGVLCKIEIVKTANRSQNARECSRKLITGVFQLEAVLNCSLNGRKKSDPIGKIPKEKFLSGRAVQAIVSYSQKQAKKRGWPQMTEIDIRRGISKKIWEVKNDFKKLLRRKKIFQYGGVQYEVYVDSA</sequence>
<reference evidence="1" key="1">
    <citation type="submission" date="2023-04" db="EMBL/GenBank/DDBJ databases">
        <title>A chromosome-level genome assembly of the parasitoid wasp Eretmocerus hayati.</title>
        <authorList>
            <person name="Zhong Y."/>
            <person name="Liu S."/>
            <person name="Liu Y."/>
        </authorList>
    </citation>
    <scope>NUCLEOTIDE SEQUENCE</scope>
    <source>
        <strain evidence="1">ZJU_SS_LIU_2023</strain>
    </source>
</reference>
<dbReference type="Proteomes" id="UP001239111">
    <property type="component" value="Chromosome 3"/>
</dbReference>
<protein>
    <submittedName>
        <fullName evidence="1">Uncharacterized protein</fullName>
    </submittedName>
</protein>